<keyword evidence="11" id="KW-0326">Glycosidase</keyword>
<evidence type="ECO:0000256" key="3">
    <source>
        <dbReference type="ARBA" id="ARBA00006865"/>
    </source>
</evidence>
<proteinExistence type="inferred from homology"/>
<evidence type="ECO:0000259" key="14">
    <source>
        <dbReference type="PROSITE" id="PS51762"/>
    </source>
</evidence>
<keyword evidence="9" id="KW-0325">Glycoprotein</keyword>
<reference evidence="15" key="1">
    <citation type="journal article" date="2020" name="Stud. Mycol.">
        <title>101 Dothideomycetes genomes: a test case for predicting lifestyles and emergence of pathogens.</title>
        <authorList>
            <person name="Haridas S."/>
            <person name="Albert R."/>
            <person name="Binder M."/>
            <person name="Bloem J."/>
            <person name="Labutti K."/>
            <person name="Salamov A."/>
            <person name="Andreopoulos B."/>
            <person name="Baker S."/>
            <person name="Barry K."/>
            <person name="Bills G."/>
            <person name="Bluhm B."/>
            <person name="Cannon C."/>
            <person name="Castanera R."/>
            <person name="Culley D."/>
            <person name="Daum C."/>
            <person name="Ezra D."/>
            <person name="Gonzalez J."/>
            <person name="Henrissat B."/>
            <person name="Kuo A."/>
            <person name="Liang C."/>
            <person name="Lipzen A."/>
            <person name="Lutzoni F."/>
            <person name="Magnuson J."/>
            <person name="Mondo S."/>
            <person name="Nolan M."/>
            <person name="Ohm R."/>
            <person name="Pangilinan J."/>
            <person name="Park H.-J."/>
            <person name="Ramirez L."/>
            <person name="Alfaro M."/>
            <person name="Sun H."/>
            <person name="Tritt A."/>
            <person name="Yoshinaga Y."/>
            <person name="Zwiers L.-H."/>
            <person name="Turgeon B."/>
            <person name="Goodwin S."/>
            <person name="Spatafora J."/>
            <person name="Crous P."/>
            <person name="Grigoriev I."/>
        </authorList>
    </citation>
    <scope>NUCLEOTIDE SEQUENCE</scope>
    <source>
        <strain evidence="15">CBS 101060</strain>
    </source>
</reference>
<keyword evidence="10" id="KW-0119">Carbohydrate metabolism</keyword>
<dbReference type="OrthoDB" id="192832at2759"/>
<evidence type="ECO:0000256" key="11">
    <source>
        <dbReference type="ARBA" id="ARBA00023295"/>
    </source>
</evidence>
<dbReference type="Pfam" id="PF26113">
    <property type="entry name" value="GH16_XgeA"/>
    <property type="match status" value="1"/>
</dbReference>
<keyword evidence="12" id="KW-0624">Polysaccharide degradation</keyword>
<evidence type="ECO:0000256" key="6">
    <source>
        <dbReference type="ARBA" id="ARBA00022801"/>
    </source>
</evidence>
<name>A0A9P4S9J4_9PEZI</name>
<accession>A0A9P4S9J4</accession>
<gene>
    <name evidence="15" type="ORF">M501DRAFT_1006595</name>
</gene>
<dbReference type="PROSITE" id="PS51762">
    <property type="entry name" value="GH16_2"/>
    <property type="match status" value="1"/>
</dbReference>
<keyword evidence="16" id="KW-1185">Reference proteome</keyword>
<evidence type="ECO:0000313" key="15">
    <source>
        <dbReference type="EMBL" id="KAF2837543.1"/>
    </source>
</evidence>
<evidence type="ECO:0000313" key="16">
    <source>
        <dbReference type="Proteomes" id="UP000799429"/>
    </source>
</evidence>
<dbReference type="InterPro" id="IPR000757">
    <property type="entry name" value="Beta-glucanase-like"/>
</dbReference>
<dbReference type="PANTHER" id="PTHR10963:SF58">
    <property type="entry name" value="ENDO-1,3(4)-BETA-GLUCANASE XGEA"/>
    <property type="match status" value="1"/>
</dbReference>
<dbReference type="InterPro" id="IPR013320">
    <property type="entry name" value="ConA-like_dom_sf"/>
</dbReference>
<comment type="catalytic activity">
    <reaction evidence="1">
        <text>Endohydrolysis of (1-&gt;3)- or (1-&gt;4)-linkages in beta-D-glucans when the glucose residue whose reducing group is involved in the linkage to be hydrolyzed is itself substituted at C-3.</text>
        <dbReference type="EC" id="3.2.1.6"/>
    </reaction>
</comment>
<comment type="caution">
    <text evidence="15">The sequence shown here is derived from an EMBL/GenBank/DDBJ whole genome shotgun (WGS) entry which is preliminary data.</text>
</comment>
<dbReference type="GO" id="GO:0052861">
    <property type="term" value="F:endo-1,3(4)-beta-glucanase activity"/>
    <property type="evidence" value="ECO:0007669"/>
    <property type="project" value="UniProtKB-EC"/>
</dbReference>
<keyword evidence="5 13" id="KW-0732">Signal</keyword>
<dbReference type="Gene3D" id="2.60.120.200">
    <property type="match status" value="1"/>
</dbReference>
<dbReference type="InterPro" id="IPR050546">
    <property type="entry name" value="Glycosyl_Hydrlase_16"/>
</dbReference>
<evidence type="ECO:0000256" key="1">
    <source>
        <dbReference type="ARBA" id="ARBA00000124"/>
    </source>
</evidence>
<feature type="chain" id="PRO_5040127172" description="endo-1,3(4)-beta-glucanase" evidence="13">
    <location>
        <begin position="26"/>
        <end position="336"/>
    </location>
</feature>
<dbReference type="SUPFAM" id="SSF49899">
    <property type="entry name" value="Concanavalin A-like lectins/glucanases"/>
    <property type="match status" value="1"/>
</dbReference>
<evidence type="ECO:0000256" key="4">
    <source>
        <dbReference type="ARBA" id="ARBA00012599"/>
    </source>
</evidence>
<dbReference type="EC" id="3.2.1.6" evidence="4"/>
<sequence length="336" mass="36080">MAHQSTLIVSIQCLLLALFFSPALAQIKYTISDTYRGTSFFNNFNFFTAADPTHGYVHSTSAIIRADSKTVLTTSAVGRKSVRIESKKTWTYGLFIADIKHMPGNACGVWPAFWTLGSGTWPTNGEIDIIEGVNRQTANQIVLHTSNNCKVVGQKQTGTLADPDCSVSHSTAGCATTVAGANAAKSFGNGFNSNNGGIYAMEWTSAGIKIWFFPRGGVPASITQGAPTPERWGTPTAHIPSTGCSSSHFKQHKLIVNTVFCGDWAGNVYGTSGCPMYSGKNGYDSCKEYVRRTPSAFTQAYWEINYIKVFRGYPGALGVGNLEILAAGAGFCVNNE</sequence>
<keyword evidence="8" id="KW-0472">Membrane</keyword>
<evidence type="ECO:0000256" key="5">
    <source>
        <dbReference type="ARBA" id="ARBA00022729"/>
    </source>
</evidence>
<comment type="subcellular location">
    <subcellularLocation>
        <location evidence="2">Membrane</location>
    </subcellularLocation>
</comment>
<feature type="domain" description="GH16" evidence="14">
    <location>
        <begin position="2"/>
        <end position="273"/>
    </location>
</feature>
<dbReference type="GO" id="GO:0030245">
    <property type="term" value="P:cellulose catabolic process"/>
    <property type="evidence" value="ECO:0007669"/>
    <property type="project" value="UniProtKB-KW"/>
</dbReference>
<dbReference type="AlphaFoldDB" id="A0A9P4S9J4"/>
<keyword evidence="7" id="KW-0136">Cellulose degradation</keyword>
<comment type="similarity">
    <text evidence="3">Belongs to the glycosyl hydrolase 16 family.</text>
</comment>
<evidence type="ECO:0000256" key="12">
    <source>
        <dbReference type="ARBA" id="ARBA00023326"/>
    </source>
</evidence>
<keyword evidence="6 15" id="KW-0378">Hydrolase</keyword>
<dbReference type="EMBL" id="MU006099">
    <property type="protein sequence ID" value="KAF2837543.1"/>
    <property type="molecule type" value="Genomic_DNA"/>
</dbReference>
<dbReference type="Proteomes" id="UP000799429">
    <property type="component" value="Unassembled WGS sequence"/>
</dbReference>
<dbReference type="GO" id="GO:0016020">
    <property type="term" value="C:membrane"/>
    <property type="evidence" value="ECO:0007669"/>
    <property type="project" value="UniProtKB-SubCell"/>
</dbReference>
<evidence type="ECO:0000256" key="9">
    <source>
        <dbReference type="ARBA" id="ARBA00023180"/>
    </source>
</evidence>
<protein>
    <recommendedName>
        <fullName evidence="4">endo-1,3(4)-beta-glucanase</fullName>
        <ecNumber evidence="4">3.2.1.6</ecNumber>
    </recommendedName>
</protein>
<dbReference type="CDD" id="cd02181">
    <property type="entry name" value="GH16_fungal_Lam16A_glucanase"/>
    <property type="match status" value="1"/>
</dbReference>
<evidence type="ECO:0000256" key="8">
    <source>
        <dbReference type="ARBA" id="ARBA00023136"/>
    </source>
</evidence>
<evidence type="ECO:0000256" key="10">
    <source>
        <dbReference type="ARBA" id="ARBA00023277"/>
    </source>
</evidence>
<dbReference type="PANTHER" id="PTHR10963">
    <property type="entry name" value="GLYCOSYL HYDROLASE-RELATED"/>
    <property type="match status" value="1"/>
</dbReference>
<feature type="signal peptide" evidence="13">
    <location>
        <begin position="1"/>
        <end position="25"/>
    </location>
</feature>
<evidence type="ECO:0000256" key="7">
    <source>
        <dbReference type="ARBA" id="ARBA00023001"/>
    </source>
</evidence>
<evidence type="ECO:0000256" key="2">
    <source>
        <dbReference type="ARBA" id="ARBA00004370"/>
    </source>
</evidence>
<evidence type="ECO:0000256" key="13">
    <source>
        <dbReference type="SAM" id="SignalP"/>
    </source>
</evidence>
<organism evidence="15 16">
    <name type="scientific">Patellaria atrata CBS 101060</name>
    <dbReference type="NCBI Taxonomy" id="1346257"/>
    <lineage>
        <taxon>Eukaryota</taxon>
        <taxon>Fungi</taxon>
        <taxon>Dikarya</taxon>
        <taxon>Ascomycota</taxon>
        <taxon>Pezizomycotina</taxon>
        <taxon>Dothideomycetes</taxon>
        <taxon>Dothideomycetes incertae sedis</taxon>
        <taxon>Patellariales</taxon>
        <taxon>Patellariaceae</taxon>
        <taxon>Patellaria</taxon>
    </lineage>
</organism>